<dbReference type="InterPro" id="IPR046360">
    <property type="entry name" value="T-box_DNA-bd"/>
</dbReference>
<organism evidence="8 9">
    <name type="scientific">Magallana gigas</name>
    <name type="common">Pacific oyster</name>
    <name type="synonym">Crassostrea gigas</name>
    <dbReference type="NCBI Taxonomy" id="29159"/>
    <lineage>
        <taxon>Eukaryota</taxon>
        <taxon>Metazoa</taxon>
        <taxon>Spiralia</taxon>
        <taxon>Lophotrochozoa</taxon>
        <taxon>Mollusca</taxon>
        <taxon>Bivalvia</taxon>
        <taxon>Autobranchia</taxon>
        <taxon>Pteriomorphia</taxon>
        <taxon>Ostreida</taxon>
        <taxon>Ostreoidea</taxon>
        <taxon>Ostreidae</taxon>
        <taxon>Magallana</taxon>
    </lineage>
</organism>
<feature type="domain" description="T-box" evidence="7">
    <location>
        <begin position="107"/>
        <end position="282"/>
    </location>
</feature>
<dbReference type="InterPro" id="IPR001699">
    <property type="entry name" value="TF_T-box"/>
</dbReference>
<protein>
    <recommendedName>
        <fullName evidence="7">T-box domain-containing protein</fullName>
    </recommendedName>
</protein>
<keyword evidence="9" id="KW-1185">Reference proteome</keyword>
<feature type="region of interest" description="Disordered" evidence="6">
    <location>
        <begin position="64"/>
        <end position="83"/>
    </location>
</feature>
<evidence type="ECO:0000259" key="7">
    <source>
        <dbReference type="PROSITE" id="PS50252"/>
    </source>
</evidence>
<keyword evidence="4 5" id="KW-0539">Nucleus</keyword>
<dbReference type="Pfam" id="PF00907">
    <property type="entry name" value="T-box"/>
    <property type="match status" value="1"/>
</dbReference>
<dbReference type="GO" id="GO:0000785">
    <property type="term" value="C:chromatin"/>
    <property type="evidence" value="ECO:0007669"/>
    <property type="project" value="TreeGrafter"/>
</dbReference>
<dbReference type="GO" id="GO:0005634">
    <property type="term" value="C:nucleus"/>
    <property type="evidence" value="ECO:0007669"/>
    <property type="project" value="UniProtKB-SubCell"/>
</dbReference>
<accession>A0A8W8KTS5</accession>
<evidence type="ECO:0000256" key="1">
    <source>
        <dbReference type="ARBA" id="ARBA00023015"/>
    </source>
</evidence>
<dbReference type="GO" id="GO:0045893">
    <property type="term" value="P:positive regulation of DNA-templated transcription"/>
    <property type="evidence" value="ECO:0007669"/>
    <property type="project" value="InterPro"/>
</dbReference>
<proteinExistence type="predicted"/>
<keyword evidence="2 5" id="KW-0238">DNA-binding</keyword>
<comment type="subcellular location">
    <subcellularLocation>
        <location evidence="5">Nucleus</location>
    </subcellularLocation>
</comment>
<evidence type="ECO:0000256" key="5">
    <source>
        <dbReference type="PROSITE-ProRule" id="PRU00201"/>
    </source>
</evidence>
<dbReference type="SMART" id="SM00425">
    <property type="entry name" value="TBOX"/>
    <property type="match status" value="1"/>
</dbReference>
<dbReference type="PANTHER" id="PTHR11267:SF207">
    <property type="entry name" value="OVER COMPENSATING MALES, ISOFORM A"/>
    <property type="match status" value="1"/>
</dbReference>
<feature type="compositionally biased region" description="Low complexity" evidence="6">
    <location>
        <begin position="65"/>
        <end position="78"/>
    </location>
</feature>
<dbReference type="GO" id="GO:0000978">
    <property type="term" value="F:RNA polymerase II cis-regulatory region sequence-specific DNA binding"/>
    <property type="evidence" value="ECO:0007669"/>
    <property type="project" value="InterPro"/>
</dbReference>
<dbReference type="GO" id="GO:0000981">
    <property type="term" value="F:DNA-binding transcription factor activity, RNA polymerase II-specific"/>
    <property type="evidence" value="ECO:0007669"/>
    <property type="project" value="TreeGrafter"/>
</dbReference>
<dbReference type="InterPro" id="IPR036960">
    <property type="entry name" value="T-box_sf"/>
</dbReference>
<keyword evidence="1" id="KW-0805">Transcription regulation</keyword>
<reference evidence="8" key="1">
    <citation type="submission" date="2022-08" db="UniProtKB">
        <authorList>
            <consortium name="EnsemblMetazoa"/>
        </authorList>
    </citation>
    <scope>IDENTIFICATION</scope>
    <source>
        <strain evidence="8">05x7-T-G4-1.051#20</strain>
    </source>
</reference>
<dbReference type="InterPro" id="IPR008967">
    <property type="entry name" value="p53-like_TF_DNA-bd_sf"/>
</dbReference>
<dbReference type="PROSITE" id="PS50252">
    <property type="entry name" value="TBOX_3"/>
    <property type="match status" value="1"/>
</dbReference>
<dbReference type="AlphaFoldDB" id="A0A8W8KTS5"/>
<dbReference type="Gene3D" id="2.60.40.820">
    <property type="entry name" value="Transcription factor, T-box"/>
    <property type="match status" value="1"/>
</dbReference>
<evidence type="ECO:0000313" key="8">
    <source>
        <dbReference type="EnsemblMetazoa" id="G25011.1:cds"/>
    </source>
</evidence>
<dbReference type="CDD" id="cd00182">
    <property type="entry name" value="T-box"/>
    <property type="match status" value="1"/>
</dbReference>
<evidence type="ECO:0000256" key="2">
    <source>
        <dbReference type="ARBA" id="ARBA00023125"/>
    </source>
</evidence>
<dbReference type="EnsemblMetazoa" id="G25011.1">
    <property type="protein sequence ID" value="G25011.1:cds"/>
    <property type="gene ID" value="G25011"/>
</dbReference>
<evidence type="ECO:0000256" key="4">
    <source>
        <dbReference type="ARBA" id="ARBA00023242"/>
    </source>
</evidence>
<keyword evidence="3" id="KW-0804">Transcription</keyword>
<evidence type="ECO:0000313" key="9">
    <source>
        <dbReference type="Proteomes" id="UP000005408"/>
    </source>
</evidence>
<dbReference type="Proteomes" id="UP000005408">
    <property type="component" value="Unassembled WGS sequence"/>
</dbReference>
<name>A0A8W8KTS5_MAGGI</name>
<dbReference type="SUPFAM" id="SSF49417">
    <property type="entry name" value="p53-like transcription factors"/>
    <property type="match status" value="1"/>
</dbReference>
<comment type="caution">
    <text evidence="5">Lacks conserved residue(s) required for the propagation of feature annotation.</text>
</comment>
<dbReference type="PANTHER" id="PTHR11267">
    <property type="entry name" value="T-BOX PROTEIN-RELATED"/>
    <property type="match status" value="1"/>
</dbReference>
<evidence type="ECO:0000256" key="3">
    <source>
        <dbReference type="ARBA" id="ARBA00023163"/>
    </source>
</evidence>
<evidence type="ECO:0000256" key="6">
    <source>
        <dbReference type="SAM" id="MobiDB-lite"/>
    </source>
</evidence>
<sequence>MNHKSVIIRGTNGEYFLQSLMHNPNGKGCISVSSKSSASLGSSNESSSEMEAQSSDLDLCQPYAQSSSSGYSDQQTSTSDEEKSGNLILDTTADCIQQINGSVTLSLMEAKLWYTFLGLGTEMIINKTGRRMFPYLEFSLRGVDPVGLYDVIFDIIPASSKSFKFLNNKWIPMGRKEEEFKNYPFKHPDSPRVGSDWMTRKISFEKIKLSNKPGTKAGIFTLHTLQKYLVRISIVKHERDDELSVVEFPIRATTFIAVTAYNNREVTKLKINSNPYSKGFRFPMKRTRNQSFDRLATTSDEDTGTVQTLRSPIVSYPKTEDTGTVQTLRSPIVSYPKTEVTAISEFPLDLSIQKSCIYRNKSSPQTKEMVDKATQTDLRMIESGFWNQTSARPCANSLSEMIMQRHTAYPIIHRSINEQDTCDVKLAAKKFRETTSSSPQASLIPNNCERSPIFLSNSSDHCKDHRGERLMEYNARIEIISSKDTIKKEKRNSKT</sequence>
<dbReference type="PRINTS" id="PR00937">
    <property type="entry name" value="TBOX"/>
</dbReference>
<dbReference type="GO" id="GO:0001708">
    <property type="term" value="P:cell fate specification"/>
    <property type="evidence" value="ECO:0007669"/>
    <property type="project" value="TreeGrafter"/>
</dbReference>
<dbReference type="OrthoDB" id="7442607at2759"/>